<keyword evidence="4" id="KW-1185">Reference proteome</keyword>
<evidence type="ECO:0000256" key="1">
    <source>
        <dbReference type="SAM" id="MobiDB-lite"/>
    </source>
</evidence>
<evidence type="ECO:0000259" key="2">
    <source>
        <dbReference type="Pfam" id="PF03781"/>
    </source>
</evidence>
<dbReference type="Pfam" id="PF03781">
    <property type="entry name" value="FGE-sulfatase"/>
    <property type="match status" value="1"/>
</dbReference>
<dbReference type="Proteomes" id="UP001565927">
    <property type="component" value="Unassembled WGS sequence"/>
</dbReference>
<dbReference type="SUPFAM" id="SSF56436">
    <property type="entry name" value="C-type lectin-like"/>
    <property type="match status" value="1"/>
</dbReference>
<reference evidence="3 4" key="1">
    <citation type="submission" date="2024-07" db="EMBL/GenBank/DDBJ databases">
        <authorList>
            <person name="Thanompreechachai J."/>
            <person name="Duangmal K."/>
        </authorList>
    </citation>
    <scope>NUCLEOTIDE SEQUENCE [LARGE SCALE GENOMIC DNA]</scope>
    <source>
        <strain evidence="3 4">LSe6-4</strain>
    </source>
</reference>
<feature type="compositionally biased region" description="Pro residues" evidence="1">
    <location>
        <begin position="10"/>
        <end position="19"/>
    </location>
</feature>
<protein>
    <submittedName>
        <fullName evidence="3">Formylglycine-generating enzyme family protein</fullName>
    </submittedName>
</protein>
<evidence type="ECO:0000313" key="3">
    <source>
        <dbReference type="EMBL" id="MEZ0164397.1"/>
    </source>
</evidence>
<evidence type="ECO:0000313" key="4">
    <source>
        <dbReference type="Proteomes" id="UP001565927"/>
    </source>
</evidence>
<dbReference type="RefSeq" id="WP_370440645.1">
    <property type="nucleotide sequence ID" value="NZ_JBGFTU010000006.1"/>
</dbReference>
<comment type="caution">
    <text evidence="3">The sequence shown here is derived from an EMBL/GenBank/DDBJ whole genome shotgun (WGS) entry which is preliminary data.</text>
</comment>
<proteinExistence type="predicted"/>
<accession>A0ABV4GYK9</accession>
<dbReference type="InterPro" id="IPR005532">
    <property type="entry name" value="SUMF_dom"/>
</dbReference>
<dbReference type="PANTHER" id="PTHR23150:SF19">
    <property type="entry name" value="FORMYLGLYCINE-GENERATING ENZYME"/>
    <property type="match status" value="1"/>
</dbReference>
<gene>
    <name evidence="3" type="ORF">AB2L27_06415</name>
</gene>
<dbReference type="InterPro" id="IPR042095">
    <property type="entry name" value="SUMF_sf"/>
</dbReference>
<dbReference type="Gene3D" id="3.90.1580.10">
    <property type="entry name" value="paralog of FGE (formylglycine-generating enzyme)"/>
    <property type="match status" value="1"/>
</dbReference>
<dbReference type="InterPro" id="IPR051043">
    <property type="entry name" value="Sulfatase_Mod_Factor_Kinase"/>
</dbReference>
<dbReference type="PANTHER" id="PTHR23150">
    <property type="entry name" value="SULFATASE MODIFYING FACTOR 1, 2"/>
    <property type="match status" value="1"/>
</dbReference>
<dbReference type="InterPro" id="IPR016187">
    <property type="entry name" value="CTDL_fold"/>
</dbReference>
<organism evidence="3 4">
    <name type="scientific">Kineococcus halophytocola</name>
    <dbReference type="NCBI Taxonomy" id="3234027"/>
    <lineage>
        <taxon>Bacteria</taxon>
        <taxon>Bacillati</taxon>
        <taxon>Actinomycetota</taxon>
        <taxon>Actinomycetes</taxon>
        <taxon>Kineosporiales</taxon>
        <taxon>Kineosporiaceae</taxon>
        <taxon>Kineococcus</taxon>
    </lineage>
</organism>
<feature type="region of interest" description="Disordered" evidence="1">
    <location>
        <begin position="1"/>
        <end position="72"/>
    </location>
</feature>
<dbReference type="EMBL" id="JBGFTU010000006">
    <property type="protein sequence ID" value="MEZ0164397.1"/>
    <property type="molecule type" value="Genomic_DNA"/>
</dbReference>
<name>A0ABV4GYK9_9ACTN</name>
<feature type="domain" description="Sulfatase-modifying factor enzyme-like" evidence="2">
    <location>
        <begin position="44"/>
        <end position="327"/>
    </location>
</feature>
<sequence length="335" mass="35683">MNHGHGCCAPPAPSAPSTPPARTAATEVDLAGVTAAARPAGPPDTAVELPGGTFRMGTDDEEGYPGDGEGPVRDVTVGPFAVDTVTVSNARYAEFVAATGYVTETERIGWSYVFAAFLPAAVRKVSPRPEVTPWWAAVTGATWDHPEGPGSDTTGREDHPVVHVSWADAVAYATWAGGRLPTEAEWEYAARGGLDQARFPWGDELTPGGQHRCNVWQGVFPVKNTAEDGWKGTAPVDAYAPNGFGLHNVAGNVWEWCADWFSATHHLTRVSPADRTDPKGPERGDSRVMRGGSYLCHASYCNRYRVAARTANTPDSAGGNNGFRVVWDLPAEVGR</sequence>